<evidence type="ECO:0000256" key="1">
    <source>
        <dbReference type="ARBA" id="ARBA00022729"/>
    </source>
</evidence>
<dbReference type="Proteomes" id="UP000629025">
    <property type="component" value="Unassembled WGS sequence"/>
</dbReference>
<evidence type="ECO:0000256" key="2">
    <source>
        <dbReference type="SAM" id="SignalP"/>
    </source>
</evidence>
<feature type="chain" id="PRO_5046100809" evidence="2">
    <location>
        <begin position="23"/>
        <end position="330"/>
    </location>
</feature>
<feature type="signal peptide" evidence="2">
    <location>
        <begin position="1"/>
        <end position="22"/>
    </location>
</feature>
<accession>A0ABQ1K7P8</accession>
<comment type="caution">
    <text evidence="3">The sequence shown here is derived from an EMBL/GenBank/DDBJ whole genome shotgun (WGS) entry which is preliminary data.</text>
</comment>
<gene>
    <name evidence="3" type="ORF">GCM10011352_11190</name>
</gene>
<reference evidence="4" key="1">
    <citation type="journal article" date="2019" name="Int. J. Syst. Evol. Microbiol.">
        <title>The Global Catalogue of Microorganisms (GCM) 10K type strain sequencing project: providing services to taxonomists for standard genome sequencing and annotation.</title>
        <authorList>
            <consortium name="The Broad Institute Genomics Platform"/>
            <consortium name="The Broad Institute Genome Sequencing Center for Infectious Disease"/>
            <person name="Wu L."/>
            <person name="Ma J."/>
        </authorList>
    </citation>
    <scope>NUCLEOTIDE SEQUENCE [LARGE SCALE GENOMIC DNA]</scope>
    <source>
        <strain evidence="4">CGMCC 1.15341</strain>
    </source>
</reference>
<dbReference type="InterPro" id="IPR038404">
    <property type="entry name" value="TRAP_DctP_sf"/>
</dbReference>
<organism evidence="3 4">
    <name type="scientific">Marinobacterium zhoushanense</name>
    <dbReference type="NCBI Taxonomy" id="1679163"/>
    <lineage>
        <taxon>Bacteria</taxon>
        <taxon>Pseudomonadati</taxon>
        <taxon>Pseudomonadota</taxon>
        <taxon>Gammaproteobacteria</taxon>
        <taxon>Oceanospirillales</taxon>
        <taxon>Oceanospirillaceae</taxon>
        <taxon>Marinobacterium</taxon>
    </lineage>
</organism>
<dbReference type="EMBL" id="BMIJ01000002">
    <property type="protein sequence ID" value="GGB87053.1"/>
    <property type="molecule type" value="Genomic_DNA"/>
</dbReference>
<evidence type="ECO:0000313" key="4">
    <source>
        <dbReference type="Proteomes" id="UP000629025"/>
    </source>
</evidence>
<evidence type="ECO:0000313" key="3">
    <source>
        <dbReference type="EMBL" id="GGB87053.1"/>
    </source>
</evidence>
<dbReference type="Pfam" id="PF03480">
    <property type="entry name" value="DctP"/>
    <property type="match status" value="1"/>
</dbReference>
<name>A0ABQ1K7P8_9GAMM</name>
<dbReference type="Gene3D" id="3.40.190.170">
    <property type="entry name" value="Bacterial extracellular solute-binding protein, family 7"/>
    <property type="match status" value="1"/>
</dbReference>
<dbReference type="PANTHER" id="PTHR33376:SF4">
    <property type="entry name" value="SIALIC ACID-BINDING PERIPLASMIC PROTEIN SIAP"/>
    <property type="match status" value="1"/>
</dbReference>
<sequence>MKMIKHAACGALAMLVSTSALADAYKMKIGIATRNDPIHHYAEELAKRLNERSDGQINAKVFPGGQLGNIPRMIENLQFGAIEVVVAPPLFAKGLSDRFEVAAAPGLFRDIDHAYATLQDADFRDDYLSLADKNGVTGIGLWVYGGSSYASKKPIVKLTDFNGMKIRSIGSDLEDKELKLLGASAVPMPFIEMVPGLQNNAIDGVRSSILAMGAMKMQTVADHLTITGEIQYPIAAFASKGFLNKLPDELEQLVLDTSRELDKEMQAHVIEKNSLALNAWTTEGVTVHQLDAADSQQLLENGKTATTEVFAAKPESLALYQKLVEISNKY</sequence>
<dbReference type="NCBIfam" id="NF037995">
    <property type="entry name" value="TRAP_S1"/>
    <property type="match status" value="1"/>
</dbReference>
<dbReference type="CDD" id="cd13603">
    <property type="entry name" value="PBP2_TRAP_Siap_TeaA_like"/>
    <property type="match status" value="1"/>
</dbReference>
<keyword evidence="1 2" id="KW-0732">Signal</keyword>
<dbReference type="InterPro" id="IPR018389">
    <property type="entry name" value="DctP_fam"/>
</dbReference>
<proteinExistence type="predicted"/>
<dbReference type="RefSeq" id="WP_188746157.1">
    <property type="nucleotide sequence ID" value="NZ_BMIJ01000002.1"/>
</dbReference>
<keyword evidence="4" id="KW-1185">Reference proteome</keyword>
<dbReference type="PANTHER" id="PTHR33376">
    <property type="match status" value="1"/>
</dbReference>
<protein>
    <submittedName>
        <fullName evidence="3">ABC transporter substrate-binding protein</fullName>
    </submittedName>
</protein>